<evidence type="ECO:0000313" key="2">
    <source>
        <dbReference type="Proteomes" id="UP001295684"/>
    </source>
</evidence>
<proteinExistence type="predicted"/>
<sequence>MTLLNLKSYLKITEAAMRHLRKVNFTKFNCQFSNNKISEKLMLKALDEGSSSMIICWQDATF</sequence>
<dbReference type="EMBL" id="CAMPGE010019108">
    <property type="protein sequence ID" value="CAI2377466.1"/>
    <property type="molecule type" value="Genomic_DNA"/>
</dbReference>
<organism evidence="1 2">
    <name type="scientific">Euplotes crassus</name>
    <dbReference type="NCBI Taxonomy" id="5936"/>
    <lineage>
        <taxon>Eukaryota</taxon>
        <taxon>Sar</taxon>
        <taxon>Alveolata</taxon>
        <taxon>Ciliophora</taxon>
        <taxon>Intramacronucleata</taxon>
        <taxon>Spirotrichea</taxon>
        <taxon>Hypotrichia</taxon>
        <taxon>Euplotida</taxon>
        <taxon>Euplotidae</taxon>
        <taxon>Moneuplotes</taxon>
    </lineage>
</organism>
<keyword evidence="2" id="KW-1185">Reference proteome</keyword>
<comment type="caution">
    <text evidence="1">The sequence shown here is derived from an EMBL/GenBank/DDBJ whole genome shotgun (WGS) entry which is preliminary data.</text>
</comment>
<dbReference type="AlphaFoldDB" id="A0AAD2D293"/>
<dbReference type="Proteomes" id="UP001295684">
    <property type="component" value="Unassembled WGS sequence"/>
</dbReference>
<accession>A0AAD2D293</accession>
<evidence type="ECO:0000313" key="1">
    <source>
        <dbReference type="EMBL" id="CAI2377466.1"/>
    </source>
</evidence>
<protein>
    <submittedName>
        <fullName evidence="1">Uncharacterized protein</fullName>
    </submittedName>
</protein>
<gene>
    <name evidence="1" type="ORF">ECRASSUSDP1_LOCUS18852</name>
</gene>
<name>A0AAD2D293_EUPCR</name>
<reference evidence="1" key="1">
    <citation type="submission" date="2023-07" db="EMBL/GenBank/DDBJ databases">
        <authorList>
            <consortium name="AG Swart"/>
            <person name="Singh M."/>
            <person name="Singh A."/>
            <person name="Seah K."/>
            <person name="Emmerich C."/>
        </authorList>
    </citation>
    <scope>NUCLEOTIDE SEQUENCE</scope>
    <source>
        <strain evidence="1">DP1</strain>
    </source>
</reference>